<accession>A0A7J6VM79</accession>
<protein>
    <submittedName>
        <fullName evidence="2">F-box protein</fullName>
    </submittedName>
</protein>
<dbReference type="PANTHER" id="PTHR31672">
    <property type="entry name" value="BNACNNG10540D PROTEIN"/>
    <property type="match status" value="1"/>
</dbReference>
<dbReference type="Pfam" id="PF08268">
    <property type="entry name" value="FBA_3"/>
    <property type="match status" value="1"/>
</dbReference>
<gene>
    <name evidence="2" type="ORF">FRX31_024554</name>
</gene>
<dbReference type="PROSITE" id="PS50181">
    <property type="entry name" value="FBOX"/>
    <property type="match status" value="1"/>
</dbReference>
<dbReference type="InterPro" id="IPR013187">
    <property type="entry name" value="F-box-assoc_dom_typ3"/>
</dbReference>
<feature type="domain" description="F-box" evidence="1">
    <location>
        <begin position="1"/>
        <end position="44"/>
    </location>
</feature>
<dbReference type="CDD" id="cd22157">
    <property type="entry name" value="F-box_AtFBW1-like"/>
    <property type="match status" value="1"/>
</dbReference>
<dbReference type="OrthoDB" id="1894463at2759"/>
<evidence type="ECO:0000313" key="3">
    <source>
        <dbReference type="Proteomes" id="UP000554482"/>
    </source>
</evidence>
<dbReference type="SUPFAM" id="SSF81383">
    <property type="entry name" value="F-box domain"/>
    <property type="match status" value="1"/>
</dbReference>
<comment type="caution">
    <text evidence="2">The sequence shown here is derived from an EMBL/GenBank/DDBJ whole genome shotgun (WGS) entry which is preliminary data.</text>
</comment>
<keyword evidence="3" id="KW-1185">Reference proteome</keyword>
<dbReference type="EMBL" id="JABWDY010030111">
    <property type="protein sequence ID" value="KAF5185861.1"/>
    <property type="molecule type" value="Genomic_DNA"/>
</dbReference>
<evidence type="ECO:0000259" key="1">
    <source>
        <dbReference type="PROSITE" id="PS50181"/>
    </source>
</evidence>
<dbReference type="InterPro" id="IPR050796">
    <property type="entry name" value="SCF_F-box_component"/>
</dbReference>
<evidence type="ECO:0000313" key="2">
    <source>
        <dbReference type="EMBL" id="KAF5185861.1"/>
    </source>
</evidence>
<dbReference type="NCBIfam" id="TIGR01640">
    <property type="entry name" value="F_box_assoc_1"/>
    <property type="match status" value="1"/>
</dbReference>
<dbReference type="InterPro" id="IPR036047">
    <property type="entry name" value="F-box-like_dom_sf"/>
</dbReference>
<dbReference type="SMART" id="SM00256">
    <property type="entry name" value="FBOX"/>
    <property type="match status" value="1"/>
</dbReference>
<dbReference type="PANTHER" id="PTHR31672:SF13">
    <property type="entry name" value="F-BOX PROTEIN CPR30-LIKE"/>
    <property type="match status" value="1"/>
</dbReference>
<sequence length="390" mass="44474">MDHLPSEITTQILSRLPVKFVFRCRSVCKTWMIIIDDRRLFASLHFTRSLEEGTNNKSTFIFASSGNCHPVYIVGQEHEQSLFKSTQIHVSDSNYNAVHANSFNGLLCFSTKTKQSNGFCTYIHNPATQECVKLPDSNSSQELTYINRGVRFFVYNLGFGLDHSSNVLKVLQVIGVSHGLRHAAPAKAQVCTVGSNSWRKLENFPRVSWFRGTPALINGSLHWMSYEHILSFDLATEKFGFVELPQINLPRRRHGVRPGNDFRLVALDGCLSVADSSSDEDIELWIMKEYNVKESWIKLVIRRRYVEDAVFKNVIPISFWKNGELLLLYGSTILVSYEIESGRYTPLEIEGLPAYRYDSFKGSYAYEVFSYVGNLMSIDTICRTQVQLLS</sequence>
<dbReference type="Proteomes" id="UP000554482">
    <property type="component" value="Unassembled WGS sequence"/>
</dbReference>
<name>A0A7J6VM79_THATH</name>
<organism evidence="2 3">
    <name type="scientific">Thalictrum thalictroides</name>
    <name type="common">Rue-anemone</name>
    <name type="synonym">Anemone thalictroides</name>
    <dbReference type="NCBI Taxonomy" id="46969"/>
    <lineage>
        <taxon>Eukaryota</taxon>
        <taxon>Viridiplantae</taxon>
        <taxon>Streptophyta</taxon>
        <taxon>Embryophyta</taxon>
        <taxon>Tracheophyta</taxon>
        <taxon>Spermatophyta</taxon>
        <taxon>Magnoliopsida</taxon>
        <taxon>Ranunculales</taxon>
        <taxon>Ranunculaceae</taxon>
        <taxon>Thalictroideae</taxon>
        <taxon>Thalictrum</taxon>
    </lineage>
</organism>
<dbReference type="InterPro" id="IPR001810">
    <property type="entry name" value="F-box_dom"/>
</dbReference>
<dbReference type="Gene3D" id="1.20.1280.50">
    <property type="match status" value="1"/>
</dbReference>
<proteinExistence type="predicted"/>
<dbReference type="AlphaFoldDB" id="A0A7J6VM79"/>
<reference evidence="2 3" key="1">
    <citation type="submission" date="2020-06" db="EMBL/GenBank/DDBJ databases">
        <title>Transcriptomic and genomic resources for Thalictrum thalictroides and T. hernandezii: Facilitating candidate gene discovery in an emerging model plant lineage.</title>
        <authorList>
            <person name="Arias T."/>
            <person name="Riano-Pachon D.M."/>
            <person name="Di Stilio V.S."/>
        </authorList>
    </citation>
    <scope>NUCLEOTIDE SEQUENCE [LARGE SCALE GENOMIC DNA]</scope>
    <source>
        <strain evidence="3">cv. WT478/WT964</strain>
        <tissue evidence="2">Leaves</tissue>
    </source>
</reference>
<dbReference type="Pfam" id="PF12937">
    <property type="entry name" value="F-box-like"/>
    <property type="match status" value="1"/>
</dbReference>
<dbReference type="InterPro" id="IPR017451">
    <property type="entry name" value="F-box-assoc_interact_dom"/>
</dbReference>